<dbReference type="AlphaFoldDB" id="A0A0N5BDA0"/>
<dbReference type="InterPro" id="IPR000859">
    <property type="entry name" value="CUB_dom"/>
</dbReference>
<feature type="chain" id="PRO_5005733400" description="Metalloendopeptidase" evidence="8">
    <location>
        <begin position="21"/>
        <end position="377"/>
    </location>
</feature>
<dbReference type="SUPFAM" id="SSF49854">
    <property type="entry name" value="Spermadhesin, CUB domain"/>
    <property type="match status" value="1"/>
</dbReference>
<keyword evidence="2 8" id="KW-0645">Protease</keyword>
<evidence type="ECO:0000256" key="5">
    <source>
        <dbReference type="ARBA" id="ARBA00022833"/>
    </source>
</evidence>
<dbReference type="Proteomes" id="UP000046392">
    <property type="component" value="Unplaced"/>
</dbReference>
<dbReference type="PANTHER" id="PTHR10127:SF831">
    <property type="entry name" value="ZINC METALLOPROTEINASE NAS-37"/>
    <property type="match status" value="1"/>
</dbReference>
<evidence type="ECO:0000259" key="10">
    <source>
        <dbReference type="PROSITE" id="PS01186"/>
    </source>
</evidence>
<evidence type="ECO:0000256" key="3">
    <source>
        <dbReference type="ARBA" id="ARBA00022723"/>
    </source>
</evidence>
<protein>
    <recommendedName>
        <fullName evidence="8">Metalloendopeptidase</fullName>
        <ecNumber evidence="8">3.4.24.-</ecNumber>
    </recommendedName>
</protein>
<evidence type="ECO:0000256" key="7">
    <source>
        <dbReference type="ARBA" id="ARBA00023157"/>
    </source>
</evidence>
<evidence type="ECO:0000256" key="6">
    <source>
        <dbReference type="ARBA" id="ARBA00023049"/>
    </source>
</evidence>
<accession>A0A0N5BDA0</accession>
<keyword evidence="7" id="KW-1015">Disulfide bond</keyword>
<keyword evidence="6 8" id="KW-0482">Metalloprotease</keyword>
<keyword evidence="5 8" id="KW-0862">Zinc</keyword>
<dbReference type="PRINTS" id="PR00480">
    <property type="entry name" value="ASTACIN"/>
</dbReference>
<keyword evidence="1" id="KW-0245">EGF-like domain</keyword>
<evidence type="ECO:0000256" key="8">
    <source>
        <dbReference type="RuleBase" id="RU361183"/>
    </source>
</evidence>
<evidence type="ECO:0000259" key="9">
    <source>
        <dbReference type="PROSITE" id="PS00022"/>
    </source>
</evidence>
<keyword evidence="3 8" id="KW-0479">Metal-binding</keyword>
<dbReference type="GO" id="GO:0004222">
    <property type="term" value="F:metalloendopeptidase activity"/>
    <property type="evidence" value="ECO:0007669"/>
    <property type="project" value="UniProtKB-UniRule"/>
</dbReference>
<dbReference type="Gene3D" id="2.60.120.290">
    <property type="entry name" value="Spermadhesin, CUB domain"/>
    <property type="match status" value="1"/>
</dbReference>
<dbReference type="InterPro" id="IPR001506">
    <property type="entry name" value="Peptidase_M12A"/>
</dbReference>
<dbReference type="InterPro" id="IPR000742">
    <property type="entry name" value="EGF"/>
</dbReference>
<dbReference type="EC" id="3.4.24.-" evidence="8"/>
<keyword evidence="8" id="KW-0732">Signal</keyword>
<dbReference type="InterPro" id="IPR024079">
    <property type="entry name" value="MetalloPept_cat_dom_sf"/>
</dbReference>
<proteinExistence type="predicted"/>
<dbReference type="PROSITE" id="PS00022">
    <property type="entry name" value="EGF_1"/>
    <property type="match status" value="1"/>
</dbReference>
<sequence>MLPIFLFYFLALLFLPQYNCKKHKKPVFKKQPPPYAKISKVIKYYHSKNLDNQIFSRNFNIIKANTCLDFLKTNKSLKTIGINFFESRKKNIVKLSVSTKKPTEVFLKKSIYNNDRMLKFYIGLALGLIPELKRRDRDNNVRILSENILPSYRQYFKVDFDYHRFFNNTDFDFSSMMLYDLSFGTKYRGKSTYKSKLYPYYEKSLKLFQYFSYNDLKRLNNLYCINNSKKASECKNGGYYGRNRTVCECVYPFKGNKCEELVPNHHECSNETIINATSIRQTKTLTNTNKLCYYLIKANPGKKIKIEVLQFETSHSSQCFGFPNLEIKYRRDKGARGLCLCENTKSIVLPPLSNEIVIVFESLYSVDKLTFSYQEVN</sequence>
<feature type="signal peptide" evidence="8">
    <location>
        <begin position="1"/>
        <end position="20"/>
    </location>
</feature>
<keyword evidence="4 8" id="KW-0378">Hydrolase</keyword>
<keyword evidence="11" id="KW-1185">Reference proteome</keyword>
<reference evidence="12" key="1">
    <citation type="submission" date="2017-02" db="UniProtKB">
        <authorList>
            <consortium name="WormBaseParasite"/>
        </authorList>
    </citation>
    <scope>IDENTIFICATION</scope>
</reference>
<dbReference type="Gene3D" id="3.40.390.10">
    <property type="entry name" value="Collagenase (Catalytic Domain)"/>
    <property type="match status" value="1"/>
</dbReference>
<dbReference type="InterPro" id="IPR035914">
    <property type="entry name" value="Sperma_CUB_dom_sf"/>
</dbReference>
<evidence type="ECO:0000313" key="12">
    <source>
        <dbReference type="WBParaSite" id="SPAL_0000398900.1"/>
    </source>
</evidence>
<dbReference type="WBParaSite" id="SPAL_0000398900.1">
    <property type="protein sequence ID" value="SPAL_0000398900.1"/>
    <property type="gene ID" value="SPAL_0000398900"/>
</dbReference>
<evidence type="ECO:0000256" key="1">
    <source>
        <dbReference type="ARBA" id="ARBA00022536"/>
    </source>
</evidence>
<evidence type="ECO:0000256" key="4">
    <source>
        <dbReference type="ARBA" id="ARBA00022801"/>
    </source>
</evidence>
<dbReference type="GO" id="GO:0006508">
    <property type="term" value="P:proteolysis"/>
    <property type="evidence" value="ECO:0007669"/>
    <property type="project" value="UniProtKB-KW"/>
</dbReference>
<dbReference type="SUPFAM" id="SSF55486">
    <property type="entry name" value="Metalloproteases ('zincins'), catalytic domain"/>
    <property type="match status" value="1"/>
</dbReference>
<dbReference type="GO" id="GO:0046872">
    <property type="term" value="F:metal ion binding"/>
    <property type="evidence" value="ECO:0007669"/>
    <property type="project" value="UniProtKB-KW"/>
</dbReference>
<organism evidence="11 12">
    <name type="scientific">Strongyloides papillosus</name>
    <name type="common">Intestinal threadworm</name>
    <dbReference type="NCBI Taxonomy" id="174720"/>
    <lineage>
        <taxon>Eukaryota</taxon>
        <taxon>Metazoa</taxon>
        <taxon>Ecdysozoa</taxon>
        <taxon>Nematoda</taxon>
        <taxon>Chromadorea</taxon>
        <taxon>Rhabditida</taxon>
        <taxon>Tylenchina</taxon>
        <taxon>Panagrolaimomorpha</taxon>
        <taxon>Strongyloidoidea</taxon>
        <taxon>Strongyloididae</taxon>
        <taxon>Strongyloides</taxon>
    </lineage>
</organism>
<dbReference type="Pfam" id="PF01400">
    <property type="entry name" value="Astacin"/>
    <property type="match status" value="1"/>
</dbReference>
<dbReference type="PROSITE" id="PS01186">
    <property type="entry name" value="EGF_2"/>
    <property type="match status" value="1"/>
</dbReference>
<name>A0A0N5BDA0_STREA</name>
<dbReference type="Pfam" id="PF00431">
    <property type="entry name" value="CUB"/>
    <property type="match status" value="1"/>
</dbReference>
<evidence type="ECO:0000256" key="2">
    <source>
        <dbReference type="ARBA" id="ARBA00022670"/>
    </source>
</evidence>
<feature type="domain" description="EGF-like" evidence="9 10">
    <location>
        <begin position="247"/>
        <end position="258"/>
    </location>
</feature>
<dbReference type="PANTHER" id="PTHR10127">
    <property type="entry name" value="DISCOIDIN, CUB, EGF, LAMININ , AND ZINC METALLOPROTEASE DOMAIN CONTAINING"/>
    <property type="match status" value="1"/>
</dbReference>
<evidence type="ECO:0000313" key="11">
    <source>
        <dbReference type="Proteomes" id="UP000046392"/>
    </source>
</evidence>
<comment type="cofactor">
    <cofactor evidence="8">
        <name>Zn(2+)</name>
        <dbReference type="ChEBI" id="CHEBI:29105"/>
    </cofactor>
    <text evidence="8">Binds 1 zinc ion per subunit.</text>
</comment>